<comment type="caution">
    <text evidence="1">The sequence shown here is derived from an EMBL/GenBank/DDBJ whole genome shotgun (WGS) entry which is preliminary data.</text>
</comment>
<reference evidence="1" key="1">
    <citation type="journal article" date="2023" name="G3 (Bethesda)">
        <title>A reference genome for the long-term kleptoplast-retaining sea slug Elysia crispata morphotype clarki.</title>
        <authorList>
            <person name="Eastman K.E."/>
            <person name="Pendleton A.L."/>
            <person name="Shaikh M.A."/>
            <person name="Suttiyut T."/>
            <person name="Ogas R."/>
            <person name="Tomko P."/>
            <person name="Gavelis G."/>
            <person name="Widhalm J.R."/>
            <person name="Wisecaver J.H."/>
        </authorList>
    </citation>
    <scope>NUCLEOTIDE SEQUENCE</scope>
    <source>
        <strain evidence="1">ECLA1</strain>
    </source>
</reference>
<organism evidence="1 2">
    <name type="scientific">Elysia crispata</name>
    <name type="common">lettuce slug</name>
    <dbReference type="NCBI Taxonomy" id="231223"/>
    <lineage>
        <taxon>Eukaryota</taxon>
        <taxon>Metazoa</taxon>
        <taxon>Spiralia</taxon>
        <taxon>Lophotrochozoa</taxon>
        <taxon>Mollusca</taxon>
        <taxon>Gastropoda</taxon>
        <taxon>Heterobranchia</taxon>
        <taxon>Euthyneura</taxon>
        <taxon>Panpulmonata</taxon>
        <taxon>Sacoglossa</taxon>
        <taxon>Placobranchoidea</taxon>
        <taxon>Plakobranchidae</taxon>
        <taxon>Elysia</taxon>
    </lineage>
</organism>
<dbReference type="Proteomes" id="UP001283361">
    <property type="component" value="Unassembled WGS sequence"/>
</dbReference>
<evidence type="ECO:0000313" key="1">
    <source>
        <dbReference type="EMBL" id="KAK3781550.1"/>
    </source>
</evidence>
<dbReference type="AlphaFoldDB" id="A0AAE1A5H2"/>
<keyword evidence="2" id="KW-1185">Reference proteome</keyword>
<protein>
    <submittedName>
        <fullName evidence="1">Uncharacterized protein</fullName>
    </submittedName>
</protein>
<gene>
    <name evidence="1" type="ORF">RRG08_054889</name>
</gene>
<sequence>MLTFQQRKAFHCIVITHSSAPAINPIVTFVAEVSTWFRDVVDHRDCTHRAHNSSAHCSSLLAIKLDRRGRVPSTLAEYAIIRHGQRPGNEIKRAEDCSKRSFPFLHARVLRLPTQNRQLPSTATLNPVLAGRQALASPANPHNGPQYNLAHLMQKFLHSVIFSLRFRTTIRMTRGVLNKAHDILGHLPTAPVKYLSSGLQIIRQKQYVDIVKDKCYELSLQQLTINR</sequence>
<dbReference type="EMBL" id="JAWDGP010002623">
    <property type="protein sequence ID" value="KAK3781550.1"/>
    <property type="molecule type" value="Genomic_DNA"/>
</dbReference>
<name>A0AAE1A5H2_9GAST</name>
<proteinExistence type="predicted"/>
<evidence type="ECO:0000313" key="2">
    <source>
        <dbReference type="Proteomes" id="UP001283361"/>
    </source>
</evidence>
<accession>A0AAE1A5H2</accession>